<comment type="caution">
    <text evidence="2">The sequence shown here is derived from an EMBL/GenBank/DDBJ whole genome shotgun (WGS) entry which is preliminary data.</text>
</comment>
<keyword evidence="1" id="KW-0472">Membrane</keyword>
<feature type="transmembrane region" description="Helical" evidence="1">
    <location>
        <begin position="12"/>
        <end position="30"/>
    </location>
</feature>
<feature type="transmembrane region" description="Helical" evidence="1">
    <location>
        <begin position="36"/>
        <end position="54"/>
    </location>
</feature>
<proteinExistence type="predicted"/>
<name>A0ABW4GX26_9ACTN</name>
<keyword evidence="1" id="KW-0812">Transmembrane</keyword>
<reference evidence="3" key="1">
    <citation type="journal article" date="2019" name="Int. J. Syst. Evol. Microbiol.">
        <title>The Global Catalogue of Microorganisms (GCM) 10K type strain sequencing project: providing services to taxonomists for standard genome sequencing and annotation.</title>
        <authorList>
            <consortium name="The Broad Institute Genomics Platform"/>
            <consortium name="The Broad Institute Genome Sequencing Center for Infectious Disease"/>
            <person name="Wu L."/>
            <person name="Ma J."/>
        </authorList>
    </citation>
    <scope>NUCLEOTIDE SEQUENCE [LARGE SCALE GENOMIC DNA]</scope>
    <source>
        <strain evidence="3">CGMCC 1.15399</strain>
    </source>
</reference>
<evidence type="ECO:0000313" key="2">
    <source>
        <dbReference type="EMBL" id="MFD1546691.1"/>
    </source>
</evidence>
<dbReference type="EMBL" id="JBHUCM010000068">
    <property type="protein sequence ID" value="MFD1546691.1"/>
    <property type="molecule type" value="Genomic_DNA"/>
</dbReference>
<organism evidence="2 3">
    <name type="scientific">Nonomuraea guangzhouensis</name>
    <dbReference type="NCBI Taxonomy" id="1291555"/>
    <lineage>
        <taxon>Bacteria</taxon>
        <taxon>Bacillati</taxon>
        <taxon>Actinomycetota</taxon>
        <taxon>Actinomycetes</taxon>
        <taxon>Streptosporangiales</taxon>
        <taxon>Streptosporangiaceae</taxon>
        <taxon>Nonomuraea</taxon>
    </lineage>
</organism>
<keyword evidence="1" id="KW-1133">Transmembrane helix</keyword>
<protein>
    <recommendedName>
        <fullName evidence="4">DUF1275 domain-containing protein</fullName>
    </recommendedName>
</protein>
<accession>A0ABW4GX26</accession>
<keyword evidence="3" id="KW-1185">Reference proteome</keyword>
<evidence type="ECO:0008006" key="4">
    <source>
        <dbReference type="Google" id="ProtNLM"/>
    </source>
</evidence>
<dbReference type="RefSeq" id="WP_378625916.1">
    <property type="nucleotide sequence ID" value="NZ_JBHUCM010000068.1"/>
</dbReference>
<feature type="non-terminal residue" evidence="2">
    <location>
        <position position="1"/>
    </location>
</feature>
<sequence>AAPAPSRPTRHVAALMIIGFVLGSAGAVAVTDISPVWFAIAVIVAGVAGTWIGGRLRTAGR</sequence>
<evidence type="ECO:0000256" key="1">
    <source>
        <dbReference type="SAM" id="Phobius"/>
    </source>
</evidence>
<gene>
    <name evidence="2" type="ORF">ACFSJ0_57310</name>
</gene>
<evidence type="ECO:0000313" key="3">
    <source>
        <dbReference type="Proteomes" id="UP001597097"/>
    </source>
</evidence>
<dbReference type="Proteomes" id="UP001597097">
    <property type="component" value="Unassembled WGS sequence"/>
</dbReference>